<proteinExistence type="predicted"/>
<comment type="caution">
    <text evidence="2">The sequence shown here is derived from an EMBL/GenBank/DDBJ whole genome shotgun (WGS) entry which is preliminary data.</text>
</comment>
<sequence length="62" mass="6474">MTAVTHLRLTSVTAEEYGGGGDGMGIVGVCEAGRPKSVTEAPPPLRTSWGERKFRGSISSPK</sequence>
<evidence type="ECO:0000313" key="2">
    <source>
        <dbReference type="EMBL" id="CAG7831615.1"/>
    </source>
</evidence>
<evidence type="ECO:0000313" key="3">
    <source>
        <dbReference type="Proteomes" id="UP000708208"/>
    </source>
</evidence>
<organism evidence="2 3">
    <name type="scientific">Allacma fusca</name>
    <dbReference type="NCBI Taxonomy" id="39272"/>
    <lineage>
        <taxon>Eukaryota</taxon>
        <taxon>Metazoa</taxon>
        <taxon>Ecdysozoa</taxon>
        <taxon>Arthropoda</taxon>
        <taxon>Hexapoda</taxon>
        <taxon>Collembola</taxon>
        <taxon>Symphypleona</taxon>
        <taxon>Sminthuridae</taxon>
        <taxon>Allacma</taxon>
    </lineage>
</organism>
<dbReference type="EMBL" id="CAJVCH010561152">
    <property type="protein sequence ID" value="CAG7831615.1"/>
    <property type="molecule type" value="Genomic_DNA"/>
</dbReference>
<dbReference type="Proteomes" id="UP000708208">
    <property type="component" value="Unassembled WGS sequence"/>
</dbReference>
<reference evidence="2" key="1">
    <citation type="submission" date="2021-06" db="EMBL/GenBank/DDBJ databases">
        <authorList>
            <person name="Hodson N. C."/>
            <person name="Mongue J. A."/>
            <person name="Jaron S. K."/>
        </authorList>
    </citation>
    <scope>NUCLEOTIDE SEQUENCE</scope>
</reference>
<feature type="non-terminal residue" evidence="2">
    <location>
        <position position="1"/>
    </location>
</feature>
<feature type="region of interest" description="Disordered" evidence="1">
    <location>
        <begin position="35"/>
        <end position="62"/>
    </location>
</feature>
<keyword evidence="3" id="KW-1185">Reference proteome</keyword>
<protein>
    <submittedName>
        <fullName evidence="2">Uncharacterized protein</fullName>
    </submittedName>
</protein>
<evidence type="ECO:0000256" key="1">
    <source>
        <dbReference type="SAM" id="MobiDB-lite"/>
    </source>
</evidence>
<accession>A0A8J2PPS8</accession>
<dbReference type="AlphaFoldDB" id="A0A8J2PPS8"/>
<gene>
    <name evidence="2" type="ORF">AFUS01_LOCUS41349</name>
</gene>
<name>A0A8J2PPS8_9HEXA</name>